<evidence type="ECO:0000313" key="7">
    <source>
        <dbReference type="Proteomes" id="UP000234190"/>
    </source>
</evidence>
<dbReference type="GO" id="GO:0005524">
    <property type="term" value="F:ATP binding"/>
    <property type="evidence" value="ECO:0007669"/>
    <property type="project" value="UniProtKB-KW"/>
</dbReference>
<proteinExistence type="inferred from homology"/>
<dbReference type="InterPro" id="IPR001482">
    <property type="entry name" value="T2SS/T4SS_dom"/>
</dbReference>
<dbReference type="PANTHER" id="PTHR30258">
    <property type="entry name" value="TYPE II SECRETION SYSTEM PROTEIN GSPE-RELATED"/>
    <property type="match status" value="1"/>
</dbReference>
<keyword evidence="2" id="KW-0547">Nucleotide-binding</keyword>
<evidence type="ECO:0000256" key="1">
    <source>
        <dbReference type="ARBA" id="ARBA00006611"/>
    </source>
</evidence>
<dbReference type="SUPFAM" id="SSF52540">
    <property type="entry name" value="P-loop containing nucleoside triphosphate hydrolases"/>
    <property type="match status" value="1"/>
</dbReference>
<organism evidence="6 7">
    <name type="scientific">Pollutimonas subterranea</name>
    <dbReference type="NCBI Taxonomy" id="2045210"/>
    <lineage>
        <taxon>Bacteria</taxon>
        <taxon>Pseudomonadati</taxon>
        <taxon>Pseudomonadota</taxon>
        <taxon>Betaproteobacteria</taxon>
        <taxon>Burkholderiales</taxon>
        <taxon>Alcaligenaceae</taxon>
        <taxon>Pollutimonas</taxon>
    </lineage>
</organism>
<feature type="region of interest" description="Disordered" evidence="4">
    <location>
        <begin position="563"/>
        <end position="591"/>
    </location>
</feature>
<feature type="domain" description="Bacterial type II secretion system protein E" evidence="5">
    <location>
        <begin position="126"/>
        <end position="492"/>
    </location>
</feature>
<dbReference type="GO" id="GO:0016887">
    <property type="term" value="F:ATP hydrolysis activity"/>
    <property type="evidence" value="ECO:0007669"/>
    <property type="project" value="TreeGrafter"/>
</dbReference>
<dbReference type="AlphaFoldDB" id="A0A2N4U2K2"/>
<accession>A0A2N4U2K2</accession>
<evidence type="ECO:0000256" key="3">
    <source>
        <dbReference type="ARBA" id="ARBA00022840"/>
    </source>
</evidence>
<reference evidence="6 7" key="1">
    <citation type="submission" date="2017-10" db="EMBL/GenBank/DDBJ databases">
        <title>Two draft genome sequences of Pusillimonas sp. strains isolated from a nitrate- and radionuclide-contaminated groundwater in Russia.</title>
        <authorList>
            <person name="Grouzdev D.S."/>
            <person name="Tourova T.P."/>
            <person name="Goeva M.A."/>
            <person name="Babich T.L."/>
            <person name="Sokolova D.S."/>
            <person name="Abdullin R."/>
            <person name="Poltaraus A.B."/>
            <person name="Toshchakov S.V."/>
            <person name="Nazina T.N."/>
        </authorList>
    </citation>
    <scope>NUCLEOTIDE SEQUENCE [LARGE SCALE GENOMIC DNA]</scope>
    <source>
        <strain evidence="6 7">JR1/69-3-13</strain>
    </source>
</reference>
<comment type="caution">
    <text evidence="6">The sequence shown here is derived from an EMBL/GenBank/DDBJ whole genome shotgun (WGS) entry which is preliminary data.</text>
</comment>
<dbReference type="Proteomes" id="UP000234190">
    <property type="component" value="Unassembled WGS sequence"/>
</dbReference>
<dbReference type="OrthoDB" id="5790493at2"/>
<dbReference type="PANTHER" id="PTHR30258:SF1">
    <property type="entry name" value="PROTEIN TRANSPORT PROTEIN HOFB HOMOLOG"/>
    <property type="match status" value="1"/>
</dbReference>
<dbReference type="GO" id="GO:0005886">
    <property type="term" value="C:plasma membrane"/>
    <property type="evidence" value="ECO:0007669"/>
    <property type="project" value="TreeGrafter"/>
</dbReference>
<evidence type="ECO:0000256" key="4">
    <source>
        <dbReference type="SAM" id="MobiDB-lite"/>
    </source>
</evidence>
<dbReference type="Gene3D" id="3.30.450.90">
    <property type="match status" value="1"/>
</dbReference>
<evidence type="ECO:0000256" key="2">
    <source>
        <dbReference type="ARBA" id="ARBA00022741"/>
    </source>
</evidence>
<dbReference type="Pfam" id="PF00437">
    <property type="entry name" value="T2SSE"/>
    <property type="match status" value="1"/>
</dbReference>
<name>A0A2N4U2K2_9BURK</name>
<comment type="similarity">
    <text evidence="1">Belongs to the GSP E family.</text>
</comment>
<keyword evidence="3" id="KW-0067">ATP-binding</keyword>
<protein>
    <submittedName>
        <fullName evidence="6">General secretion pathway protein</fullName>
    </submittedName>
</protein>
<feature type="region of interest" description="Disordered" evidence="4">
    <location>
        <begin position="509"/>
        <end position="529"/>
    </location>
</feature>
<sequence>MPERFDAAQAVVVSSPNELADMSPGFVRSLSGQFNVDALAARLCPVLLTDQTVAIFALGEHVGSDQADELAHLIIKSGQALASPSRYVLAAPLLLAIARKQITAQSLASQPRVHLAQSKTALADAFHDLVEWGVRNGASDLHVNVRLREPESEVKYTISGRYVSPERFRRMPTSLLVDMLSVAWMDIVGGNGAVFDPTIEQQGSIIRQVEGRDIMLRWASLSSERGPSVCLRLLKREGCAQLPTLEQLGYLPDQIAQIERVMVSEGGAIVFAGTVGSGKSTTLASLIAGLPSHRKVITIEDPVEYLIPDAIQNTVARNLDTAAHQDYASKLRALKRSAMSDVLLGEIRDQETGRAFMDLAGSGVNVYTTVHAPCVTQVPERLASDFIGVSRDFLAAPGMLKLLVCQALLPVLCPHCSLPAQALVDGVADHEAPCRSAGQWRDWLCLIEDLYNLPIASFRIRNPQGCASCIKRHVTELNGYTGRTVVAEMIEPALWPAFLQGIRRGANSYSELERTPARNSRSVDDSAGTRSSMECAIAKASHGLIDPRDIELRFHAFETQRRLRNLHSDSRSSTGPRTGPRPSSPRLKVVP</sequence>
<feature type="compositionally biased region" description="Low complexity" evidence="4">
    <location>
        <begin position="571"/>
        <end position="591"/>
    </location>
</feature>
<gene>
    <name evidence="6" type="ORF">CR159_14190</name>
</gene>
<evidence type="ECO:0000313" key="6">
    <source>
        <dbReference type="EMBL" id="PLC49252.1"/>
    </source>
</evidence>
<feature type="compositionally biased region" description="Basic and acidic residues" evidence="4">
    <location>
        <begin position="511"/>
        <end position="524"/>
    </location>
</feature>
<evidence type="ECO:0000259" key="5">
    <source>
        <dbReference type="Pfam" id="PF00437"/>
    </source>
</evidence>
<keyword evidence="7" id="KW-1185">Reference proteome</keyword>
<dbReference type="Gene3D" id="3.40.50.300">
    <property type="entry name" value="P-loop containing nucleotide triphosphate hydrolases"/>
    <property type="match status" value="1"/>
</dbReference>
<dbReference type="InterPro" id="IPR027417">
    <property type="entry name" value="P-loop_NTPase"/>
</dbReference>
<dbReference type="EMBL" id="PDNW01000012">
    <property type="protein sequence ID" value="PLC49252.1"/>
    <property type="molecule type" value="Genomic_DNA"/>
</dbReference>